<dbReference type="Gene3D" id="3.90.780.10">
    <property type="entry name" value="5'-Nucleotidase, C-terminal domain"/>
    <property type="match status" value="1"/>
</dbReference>
<dbReference type="SUPFAM" id="SSF55816">
    <property type="entry name" value="5'-nucleotidase (syn. UDP-sugar hydrolase), C-terminal domain"/>
    <property type="match status" value="1"/>
</dbReference>
<reference evidence="5" key="1">
    <citation type="journal article" date="2015" name="Sci. Rep.">
        <title>Tissue- and time-dependent transcription in Ixodes ricinus salivary glands and midguts when blood feeding on the vertebrate host.</title>
        <authorList>
            <person name="Kotsyfakis M."/>
            <person name="Schwarz A."/>
            <person name="Erhart J."/>
            <person name="Ribeiro J.M."/>
        </authorList>
    </citation>
    <scope>NUCLEOTIDE SEQUENCE</scope>
    <source>
        <tissue evidence="5">Salivary gland and midgut</tissue>
    </source>
</reference>
<dbReference type="PANTHER" id="PTHR11575">
    <property type="entry name" value="5'-NUCLEOTIDASE-RELATED"/>
    <property type="match status" value="1"/>
</dbReference>
<name>V5HBR7_IXORI</name>
<comment type="catalytic activity">
    <reaction evidence="1">
        <text>a ribonucleoside 5'-phosphate + H2O = a ribonucleoside + phosphate</text>
        <dbReference type="Rhea" id="RHEA:12484"/>
        <dbReference type="ChEBI" id="CHEBI:15377"/>
        <dbReference type="ChEBI" id="CHEBI:18254"/>
        <dbReference type="ChEBI" id="CHEBI:43474"/>
        <dbReference type="ChEBI" id="CHEBI:58043"/>
        <dbReference type="EC" id="3.1.3.5"/>
    </reaction>
</comment>
<evidence type="ECO:0000256" key="2">
    <source>
        <dbReference type="ARBA" id="ARBA00006654"/>
    </source>
</evidence>
<sequence length="130" mass="14918">MRRRDIMAAMPFESSLVVLTMTGTQPQNMFNYGISKFTWYNDPEGSFLDKVIQGMRVVYNFINPNTSSTKTLEILCANCSIPKYKPVESNKTYRIVTTSFIARGGDGFKFDTEVTKRMTTERTKWNVESV</sequence>
<dbReference type="AlphaFoldDB" id="V5HBR7"/>
<dbReference type="Pfam" id="PF02872">
    <property type="entry name" value="5_nucleotid_C"/>
    <property type="match status" value="1"/>
</dbReference>
<dbReference type="InterPro" id="IPR036907">
    <property type="entry name" value="5'-Nucleotdase_C_sf"/>
</dbReference>
<feature type="domain" description="5'-Nucleotidase C-terminal" evidence="4">
    <location>
        <begin position="3"/>
        <end position="109"/>
    </location>
</feature>
<evidence type="ECO:0000313" key="5">
    <source>
        <dbReference type="EMBL" id="JAB70628.1"/>
    </source>
</evidence>
<dbReference type="EC" id="3.1.3.5" evidence="3"/>
<dbReference type="GO" id="GO:0005886">
    <property type="term" value="C:plasma membrane"/>
    <property type="evidence" value="ECO:0007669"/>
    <property type="project" value="TreeGrafter"/>
</dbReference>
<evidence type="ECO:0000256" key="3">
    <source>
        <dbReference type="ARBA" id="ARBA00012643"/>
    </source>
</evidence>
<evidence type="ECO:0000256" key="1">
    <source>
        <dbReference type="ARBA" id="ARBA00000815"/>
    </source>
</evidence>
<accession>V5HBR7</accession>
<organism evidence="5">
    <name type="scientific">Ixodes ricinus</name>
    <name type="common">Common tick</name>
    <name type="synonym">Acarus ricinus</name>
    <dbReference type="NCBI Taxonomy" id="34613"/>
    <lineage>
        <taxon>Eukaryota</taxon>
        <taxon>Metazoa</taxon>
        <taxon>Ecdysozoa</taxon>
        <taxon>Arthropoda</taxon>
        <taxon>Chelicerata</taxon>
        <taxon>Arachnida</taxon>
        <taxon>Acari</taxon>
        <taxon>Parasitiformes</taxon>
        <taxon>Ixodida</taxon>
        <taxon>Ixodoidea</taxon>
        <taxon>Ixodidae</taxon>
        <taxon>Ixodinae</taxon>
        <taxon>Ixodes</taxon>
    </lineage>
</organism>
<dbReference type="InterPro" id="IPR008334">
    <property type="entry name" value="5'-Nucleotdase_C"/>
</dbReference>
<dbReference type="InterPro" id="IPR006179">
    <property type="entry name" value="5_nucleotidase/apyrase"/>
</dbReference>
<protein>
    <recommendedName>
        <fullName evidence="3">5'-nucleotidase</fullName>
        <ecNumber evidence="3">3.1.3.5</ecNumber>
    </recommendedName>
</protein>
<dbReference type="PANTHER" id="PTHR11575:SF24">
    <property type="entry name" value="5'-NUCLEOTIDASE"/>
    <property type="match status" value="1"/>
</dbReference>
<dbReference type="GO" id="GO:0008253">
    <property type="term" value="F:5'-nucleotidase activity"/>
    <property type="evidence" value="ECO:0007669"/>
    <property type="project" value="UniProtKB-EC"/>
</dbReference>
<proteinExistence type="evidence at transcript level"/>
<dbReference type="EMBL" id="GANP01013840">
    <property type="protein sequence ID" value="JAB70628.1"/>
    <property type="molecule type" value="mRNA"/>
</dbReference>
<evidence type="ECO:0000259" key="4">
    <source>
        <dbReference type="Pfam" id="PF02872"/>
    </source>
</evidence>
<comment type="similarity">
    <text evidence="2">Belongs to the 5'-nucleotidase family.</text>
</comment>
<dbReference type="GO" id="GO:0006196">
    <property type="term" value="P:AMP catabolic process"/>
    <property type="evidence" value="ECO:0007669"/>
    <property type="project" value="TreeGrafter"/>
</dbReference>